<gene>
    <name evidence="1" type="ORF">B4127_0784</name>
</gene>
<name>A0AB34QWZ7_BACPU</name>
<comment type="caution">
    <text evidence="1">The sequence shown here is derived from an EMBL/GenBank/DDBJ whole genome shotgun (WGS) entry which is preliminary data.</text>
</comment>
<dbReference type="AlphaFoldDB" id="A0AB34QWZ7"/>
<sequence>MKVVDFAYHFLKNVTIRAEIAVALYMSAWIEMNQQLPMQ</sequence>
<dbReference type="Proteomes" id="UP000031978">
    <property type="component" value="Unassembled WGS sequence"/>
</dbReference>
<protein>
    <submittedName>
        <fullName evidence="1">Uncharacterized protein</fullName>
    </submittedName>
</protein>
<evidence type="ECO:0000313" key="1">
    <source>
        <dbReference type="EMBL" id="KIL22825.1"/>
    </source>
</evidence>
<dbReference type="EMBL" id="JXCL01000010">
    <property type="protein sequence ID" value="KIL22825.1"/>
    <property type="molecule type" value="Genomic_DNA"/>
</dbReference>
<evidence type="ECO:0000313" key="2">
    <source>
        <dbReference type="Proteomes" id="UP000031978"/>
    </source>
</evidence>
<accession>A0AB34QWZ7</accession>
<organism evidence="1 2">
    <name type="scientific">Bacillus pumilus</name>
    <name type="common">Bacillus mesentericus</name>
    <dbReference type="NCBI Taxonomy" id="1408"/>
    <lineage>
        <taxon>Bacteria</taxon>
        <taxon>Bacillati</taxon>
        <taxon>Bacillota</taxon>
        <taxon>Bacilli</taxon>
        <taxon>Bacillales</taxon>
        <taxon>Bacillaceae</taxon>
        <taxon>Bacillus</taxon>
    </lineage>
</organism>
<proteinExistence type="predicted"/>
<reference evidence="1 2" key="1">
    <citation type="submission" date="2014-12" db="EMBL/GenBank/DDBJ databases">
        <title>Draft Genome Sequences of Five Spore-Forming Food Isolates of Bacillus pumilus.</title>
        <authorList>
            <person name="de Jong A."/>
            <person name="van Heel A.J."/>
            <person name="Montalban-Lopez M."/>
            <person name="Krawczyk A.O."/>
            <person name="Berendsen E.M."/>
            <person name="Wells-Bennik M."/>
            <person name="Kuipers O.P."/>
        </authorList>
    </citation>
    <scope>NUCLEOTIDE SEQUENCE [LARGE SCALE GENOMIC DNA]</scope>
    <source>
        <strain evidence="1 2">B4127</strain>
    </source>
</reference>